<organism evidence="1 2">
    <name type="scientific">Candidatus Woesebacteria bacterium RIFOXYD1_FULL_43_18</name>
    <dbReference type="NCBI Taxonomy" id="1802551"/>
    <lineage>
        <taxon>Bacteria</taxon>
        <taxon>Candidatus Woeseibacteriota</taxon>
    </lineage>
</organism>
<evidence type="ECO:0000313" key="1">
    <source>
        <dbReference type="EMBL" id="OGM87823.1"/>
    </source>
</evidence>
<accession>A0A1F8DGV1</accession>
<sequence>MVVAVNEKVKVGMSDAPKWVQWKLCIYKIQEVGFHYTLREGRILYHLFSVNTETLYMKLSFNTETLGWRLLEVENGI</sequence>
<protein>
    <submittedName>
        <fullName evidence="1">Uncharacterized protein</fullName>
    </submittedName>
</protein>
<reference evidence="1 2" key="1">
    <citation type="journal article" date="2016" name="Nat. Commun.">
        <title>Thousands of microbial genomes shed light on interconnected biogeochemical processes in an aquifer system.</title>
        <authorList>
            <person name="Anantharaman K."/>
            <person name="Brown C.T."/>
            <person name="Hug L.A."/>
            <person name="Sharon I."/>
            <person name="Castelle C.J."/>
            <person name="Probst A.J."/>
            <person name="Thomas B.C."/>
            <person name="Singh A."/>
            <person name="Wilkins M.J."/>
            <person name="Karaoz U."/>
            <person name="Brodie E.L."/>
            <person name="Williams K.H."/>
            <person name="Hubbard S.S."/>
            <person name="Banfield J.F."/>
        </authorList>
    </citation>
    <scope>NUCLEOTIDE SEQUENCE [LARGE SCALE GENOMIC DNA]</scope>
</reference>
<dbReference type="Proteomes" id="UP000177596">
    <property type="component" value="Unassembled WGS sequence"/>
</dbReference>
<evidence type="ECO:0000313" key="2">
    <source>
        <dbReference type="Proteomes" id="UP000177596"/>
    </source>
</evidence>
<dbReference type="EMBL" id="MGIL01000021">
    <property type="protein sequence ID" value="OGM87823.1"/>
    <property type="molecule type" value="Genomic_DNA"/>
</dbReference>
<name>A0A1F8DGV1_9BACT</name>
<comment type="caution">
    <text evidence="1">The sequence shown here is derived from an EMBL/GenBank/DDBJ whole genome shotgun (WGS) entry which is preliminary data.</text>
</comment>
<proteinExistence type="predicted"/>
<dbReference type="AlphaFoldDB" id="A0A1F8DGV1"/>
<gene>
    <name evidence="1" type="ORF">A2573_01450</name>
</gene>